<keyword evidence="26" id="KW-1185">Reference proteome</keyword>
<dbReference type="Proteomes" id="UP000789342">
    <property type="component" value="Unassembled WGS sequence"/>
</dbReference>
<accession>A0A9N9GXT8</accession>
<comment type="cofactor">
    <cofactor evidence="1">
        <name>Co(2+)</name>
        <dbReference type="ChEBI" id="CHEBI:48828"/>
    </cofactor>
</comment>
<dbReference type="OrthoDB" id="407355at2759"/>
<evidence type="ECO:0000313" key="25">
    <source>
        <dbReference type="EMBL" id="CAG8632956.1"/>
    </source>
</evidence>
<feature type="domain" description="NodB homology" evidence="24">
    <location>
        <begin position="88"/>
        <end position="273"/>
    </location>
</feature>
<keyword evidence="5" id="KW-1003">Cell membrane</keyword>
<dbReference type="InterPro" id="IPR011330">
    <property type="entry name" value="Glyco_hydro/deAcase_b/a-brl"/>
</dbReference>
<dbReference type="GO" id="GO:0006032">
    <property type="term" value="P:chitin catabolic process"/>
    <property type="evidence" value="ECO:0007669"/>
    <property type="project" value="UniProtKB-KW"/>
</dbReference>
<dbReference type="PROSITE" id="PS51677">
    <property type="entry name" value="NODB"/>
    <property type="match status" value="1"/>
</dbReference>
<evidence type="ECO:0000256" key="2">
    <source>
        <dbReference type="ARBA" id="ARBA00004191"/>
    </source>
</evidence>
<keyword evidence="7" id="KW-0964">Secreted</keyword>
<dbReference type="EMBL" id="CAJVPV010008627">
    <property type="protein sequence ID" value="CAG8632956.1"/>
    <property type="molecule type" value="Genomic_DNA"/>
</dbReference>
<dbReference type="GO" id="GO:0046872">
    <property type="term" value="F:metal ion binding"/>
    <property type="evidence" value="ECO:0007669"/>
    <property type="project" value="UniProtKB-KW"/>
</dbReference>
<keyword evidence="16" id="KW-0170">Cobalt</keyword>
<evidence type="ECO:0000256" key="16">
    <source>
        <dbReference type="ARBA" id="ARBA00023285"/>
    </source>
</evidence>
<evidence type="ECO:0000256" key="6">
    <source>
        <dbReference type="ARBA" id="ARBA00022512"/>
    </source>
</evidence>
<dbReference type="GO" id="GO:0000272">
    <property type="term" value="P:polysaccharide catabolic process"/>
    <property type="evidence" value="ECO:0007669"/>
    <property type="project" value="UniProtKB-KW"/>
</dbReference>
<dbReference type="InterPro" id="IPR002509">
    <property type="entry name" value="NODB_dom"/>
</dbReference>
<comment type="subcellular location">
    <subcellularLocation>
        <location evidence="3">Cell membrane</location>
        <topology evidence="3">Lipid-anchor</topology>
        <topology evidence="3">GPI-anchor</topology>
    </subcellularLocation>
    <subcellularLocation>
        <location evidence="2">Secreted</location>
        <location evidence="2">Cell wall</location>
    </subcellularLocation>
</comment>
<keyword evidence="22" id="KW-1133">Transmembrane helix</keyword>
<evidence type="ECO:0000256" key="4">
    <source>
        <dbReference type="ARBA" id="ARBA00010973"/>
    </source>
</evidence>
<evidence type="ECO:0000256" key="8">
    <source>
        <dbReference type="ARBA" id="ARBA00022622"/>
    </source>
</evidence>
<dbReference type="InterPro" id="IPR050248">
    <property type="entry name" value="Polysacc_deacetylase_ArnD"/>
</dbReference>
<dbReference type="PANTHER" id="PTHR10587:SF133">
    <property type="entry name" value="CHITIN DEACETYLASE 1-RELATED"/>
    <property type="match status" value="1"/>
</dbReference>
<dbReference type="FunFam" id="3.20.20.370:FF:000004">
    <property type="entry name" value="Related to Chitin deacetylase"/>
    <property type="match status" value="1"/>
</dbReference>
<dbReference type="SUPFAM" id="SSF88713">
    <property type="entry name" value="Glycoside hydrolase/deacetylase"/>
    <property type="match status" value="1"/>
</dbReference>
<dbReference type="GO" id="GO:0071555">
    <property type="term" value="P:cell wall organization"/>
    <property type="evidence" value="ECO:0007669"/>
    <property type="project" value="UniProtKB-KW"/>
</dbReference>
<dbReference type="EC" id="3.5.1.41" evidence="20"/>
<evidence type="ECO:0000256" key="11">
    <source>
        <dbReference type="ARBA" id="ARBA00022801"/>
    </source>
</evidence>
<name>A0A9N9GXT8_9GLOM</name>
<keyword evidence="18" id="KW-0961">Cell wall biogenesis/degradation</keyword>
<keyword evidence="13 22" id="KW-0472">Membrane</keyword>
<dbReference type="GO" id="GO:0009272">
    <property type="term" value="P:fungal-type cell wall biogenesis"/>
    <property type="evidence" value="ECO:0007669"/>
    <property type="project" value="UniProtKB-ARBA"/>
</dbReference>
<evidence type="ECO:0000256" key="12">
    <source>
        <dbReference type="ARBA" id="ARBA00023024"/>
    </source>
</evidence>
<evidence type="ECO:0000256" key="18">
    <source>
        <dbReference type="ARBA" id="ARBA00023316"/>
    </source>
</evidence>
<keyword evidence="11" id="KW-0378">Hydrolase</keyword>
<keyword evidence="12" id="KW-0146">Chitin degradation</keyword>
<feature type="chain" id="PRO_5040500129" description="chitin deacetylase" evidence="23">
    <location>
        <begin position="27"/>
        <end position="364"/>
    </location>
</feature>
<proteinExistence type="inferred from homology"/>
<keyword evidence="8" id="KW-0336">GPI-anchor</keyword>
<dbReference type="Pfam" id="PF01522">
    <property type="entry name" value="Polysacc_deac_1"/>
    <property type="match status" value="1"/>
</dbReference>
<dbReference type="AlphaFoldDB" id="A0A9N9GXT8"/>
<keyword evidence="6" id="KW-0134">Cell wall</keyword>
<protein>
    <recommendedName>
        <fullName evidence="20">chitin deacetylase</fullName>
        <ecNumber evidence="20">3.5.1.41</ecNumber>
    </recommendedName>
</protein>
<dbReference type="Gene3D" id="3.20.20.370">
    <property type="entry name" value="Glycoside hydrolase/deacetylase"/>
    <property type="match status" value="1"/>
</dbReference>
<feature type="signal peptide" evidence="23">
    <location>
        <begin position="1"/>
        <end position="26"/>
    </location>
</feature>
<evidence type="ECO:0000256" key="3">
    <source>
        <dbReference type="ARBA" id="ARBA00004609"/>
    </source>
</evidence>
<comment type="similarity">
    <text evidence="4">Belongs to the polysaccharide deacetylase family.</text>
</comment>
<feature type="transmembrane region" description="Helical" evidence="22">
    <location>
        <begin position="342"/>
        <end position="361"/>
    </location>
</feature>
<evidence type="ECO:0000256" key="7">
    <source>
        <dbReference type="ARBA" id="ARBA00022525"/>
    </source>
</evidence>
<keyword evidence="15" id="KW-0119">Carbohydrate metabolism</keyword>
<gene>
    <name evidence="25" type="ORF">AMORRO_LOCUS9172</name>
</gene>
<keyword evidence="10 23" id="KW-0732">Signal</keyword>
<keyword evidence="17" id="KW-0449">Lipoprotein</keyword>
<organism evidence="25 26">
    <name type="scientific">Acaulospora morrowiae</name>
    <dbReference type="NCBI Taxonomy" id="94023"/>
    <lineage>
        <taxon>Eukaryota</taxon>
        <taxon>Fungi</taxon>
        <taxon>Fungi incertae sedis</taxon>
        <taxon>Mucoromycota</taxon>
        <taxon>Glomeromycotina</taxon>
        <taxon>Glomeromycetes</taxon>
        <taxon>Diversisporales</taxon>
        <taxon>Acaulosporaceae</taxon>
        <taxon>Acaulospora</taxon>
    </lineage>
</organism>
<evidence type="ECO:0000256" key="14">
    <source>
        <dbReference type="ARBA" id="ARBA00023180"/>
    </source>
</evidence>
<evidence type="ECO:0000313" key="26">
    <source>
        <dbReference type="Proteomes" id="UP000789342"/>
    </source>
</evidence>
<comment type="catalytic activity">
    <reaction evidence="21">
        <text>[(1-&gt;4)-N-acetyl-beta-D-glucosaminyl](n) + n H2O = chitosan + n acetate</text>
        <dbReference type="Rhea" id="RHEA:10464"/>
        <dbReference type="Rhea" id="RHEA-COMP:9593"/>
        <dbReference type="Rhea" id="RHEA-COMP:9597"/>
        <dbReference type="ChEBI" id="CHEBI:15377"/>
        <dbReference type="ChEBI" id="CHEBI:17029"/>
        <dbReference type="ChEBI" id="CHEBI:30089"/>
        <dbReference type="ChEBI" id="CHEBI:57704"/>
        <dbReference type="EC" id="3.5.1.41"/>
    </reaction>
    <physiologicalReaction direction="left-to-right" evidence="21">
        <dbReference type="Rhea" id="RHEA:10465"/>
    </physiologicalReaction>
</comment>
<dbReference type="GO" id="GO:0098552">
    <property type="term" value="C:side of membrane"/>
    <property type="evidence" value="ECO:0007669"/>
    <property type="project" value="UniProtKB-KW"/>
</dbReference>
<evidence type="ECO:0000256" key="9">
    <source>
        <dbReference type="ARBA" id="ARBA00022723"/>
    </source>
</evidence>
<sequence length="364" mass="41044">MKFSRKIEFVSLSIALLFTFLVEVSGSWPGTDQPPPIRDDFNALVDFTKIPPAPVRSNETLCPETDTYCNFACTGCVNGDITVCPNPRDWGLTFDDGPTTFTIDLLNYLKPRGLKITFFVVGSRVAESPEILKMAYDLGHEIGVHTWSHPYLTTQSNEQIIAELQWTAEIIKATIGVIPAYMRPPFGDVDDRVRNIASQLGYKVVIWDRDTKDWTFTKDLSFDFNWIKGNFTEWVQEKPTTGHISLQHDLYNQTASQGPKVVPIVLGANYTIKSVASCIGDNDPYQRKKVLNNPPKNNFTSVSQDQPTLTTVIQESTMMTTNLPVSTQTFYVTNVANNQRNFLNYLVMTVNIYVFVHSVIINSM</sequence>
<evidence type="ECO:0000256" key="10">
    <source>
        <dbReference type="ARBA" id="ARBA00022729"/>
    </source>
</evidence>
<evidence type="ECO:0000256" key="19">
    <source>
        <dbReference type="ARBA" id="ARBA00023326"/>
    </source>
</evidence>
<keyword evidence="19" id="KW-0624">Polysaccharide degradation</keyword>
<evidence type="ECO:0000256" key="23">
    <source>
        <dbReference type="SAM" id="SignalP"/>
    </source>
</evidence>
<evidence type="ECO:0000256" key="17">
    <source>
        <dbReference type="ARBA" id="ARBA00023288"/>
    </source>
</evidence>
<dbReference type="GO" id="GO:0004099">
    <property type="term" value="F:chitin deacetylase activity"/>
    <property type="evidence" value="ECO:0007669"/>
    <property type="project" value="UniProtKB-EC"/>
</dbReference>
<evidence type="ECO:0000256" key="5">
    <source>
        <dbReference type="ARBA" id="ARBA00022475"/>
    </source>
</evidence>
<evidence type="ECO:0000256" key="15">
    <source>
        <dbReference type="ARBA" id="ARBA00023277"/>
    </source>
</evidence>
<dbReference type="GO" id="GO:0005886">
    <property type="term" value="C:plasma membrane"/>
    <property type="evidence" value="ECO:0007669"/>
    <property type="project" value="UniProtKB-SubCell"/>
</dbReference>
<evidence type="ECO:0000256" key="20">
    <source>
        <dbReference type="ARBA" id="ARBA00024056"/>
    </source>
</evidence>
<evidence type="ECO:0000256" key="13">
    <source>
        <dbReference type="ARBA" id="ARBA00023136"/>
    </source>
</evidence>
<evidence type="ECO:0000259" key="24">
    <source>
        <dbReference type="PROSITE" id="PS51677"/>
    </source>
</evidence>
<keyword evidence="22" id="KW-0812">Transmembrane</keyword>
<keyword evidence="9" id="KW-0479">Metal-binding</keyword>
<evidence type="ECO:0000256" key="21">
    <source>
        <dbReference type="ARBA" id="ARBA00048494"/>
    </source>
</evidence>
<reference evidence="25" key="1">
    <citation type="submission" date="2021-06" db="EMBL/GenBank/DDBJ databases">
        <authorList>
            <person name="Kallberg Y."/>
            <person name="Tangrot J."/>
            <person name="Rosling A."/>
        </authorList>
    </citation>
    <scope>NUCLEOTIDE SEQUENCE</scope>
    <source>
        <strain evidence="25">CL551</strain>
    </source>
</reference>
<dbReference type="PANTHER" id="PTHR10587">
    <property type="entry name" value="GLYCOSYL TRANSFERASE-RELATED"/>
    <property type="match status" value="1"/>
</dbReference>
<evidence type="ECO:0000256" key="1">
    <source>
        <dbReference type="ARBA" id="ARBA00001941"/>
    </source>
</evidence>
<comment type="caution">
    <text evidence="25">The sequence shown here is derived from an EMBL/GenBank/DDBJ whole genome shotgun (WGS) entry which is preliminary data.</text>
</comment>
<evidence type="ECO:0000256" key="22">
    <source>
        <dbReference type="SAM" id="Phobius"/>
    </source>
</evidence>
<keyword evidence="14" id="KW-0325">Glycoprotein</keyword>